<dbReference type="AlphaFoldDB" id="A0A4R1N5C9"/>
<dbReference type="OrthoDB" id="9812260at2"/>
<dbReference type="InterPro" id="IPR012292">
    <property type="entry name" value="Globin/Proto"/>
</dbReference>
<dbReference type="CDD" id="cd01949">
    <property type="entry name" value="GGDEF"/>
    <property type="match status" value="1"/>
</dbReference>
<dbReference type="SMART" id="SM00267">
    <property type="entry name" value="GGDEF"/>
    <property type="match status" value="1"/>
</dbReference>
<keyword evidence="11" id="KW-0408">Iron</keyword>
<evidence type="ECO:0000256" key="6">
    <source>
        <dbReference type="ARBA" id="ARBA00022617"/>
    </source>
</evidence>
<evidence type="ECO:0000256" key="5">
    <source>
        <dbReference type="ARBA" id="ARBA00015125"/>
    </source>
</evidence>
<dbReference type="GO" id="GO:0052621">
    <property type="term" value="F:diguanylate cyclase activity"/>
    <property type="evidence" value="ECO:0007669"/>
    <property type="project" value="UniProtKB-EC"/>
</dbReference>
<dbReference type="PROSITE" id="PS50887">
    <property type="entry name" value="GGDEF"/>
    <property type="match status" value="1"/>
</dbReference>
<dbReference type="Pfam" id="PF11563">
    <property type="entry name" value="Protoglobin"/>
    <property type="match status" value="1"/>
</dbReference>
<protein>
    <recommendedName>
        <fullName evidence="5">Diguanylate cyclase DosC</fullName>
        <ecNumber evidence="4">2.7.7.65</ecNumber>
    </recommendedName>
    <alternativeName>
        <fullName evidence="12">Direct oxygen-sensing cyclase</fullName>
    </alternativeName>
</protein>
<dbReference type="InterPro" id="IPR009050">
    <property type="entry name" value="Globin-like_sf"/>
</dbReference>
<dbReference type="UniPathway" id="UPA00599"/>
<comment type="cofactor">
    <cofactor evidence="1">
        <name>Mg(2+)</name>
        <dbReference type="ChEBI" id="CHEBI:18420"/>
    </cofactor>
</comment>
<dbReference type="Pfam" id="PF21118">
    <property type="entry name" value="DosC_2nd"/>
    <property type="match status" value="1"/>
</dbReference>
<organism evidence="15 16">
    <name type="scientific">Sodalis ligni</name>
    <dbReference type="NCBI Taxonomy" id="2697027"/>
    <lineage>
        <taxon>Bacteria</taxon>
        <taxon>Pseudomonadati</taxon>
        <taxon>Pseudomonadota</taxon>
        <taxon>Gammaproteobacteria</taxon>
        <taxon>Enterobacterales</taxon>
        <taxon>Bruguierivoracaceae</taxon>
        <taxon>Sodalis</taxon>
    </lineage>
</organism>
<evidence type="ECO:0000256" key="7">
    <source>
        <dbReference type="ARBA" id="ARBA00022679"/>
    </source>
</evidence>
<name>A0A4R1N5C9_9GAMM</name>
<evidence type="ECO:0000256" key="8">
    <source>
        <dbReference type="ARBA" id="ARBA00022723"/>
    </source>
</evidence>
<dbReference type="GO" id="GO:0000166">
    <property type="term" value="F:nucleotide binding"/>
    <property type="evidence" value="ECO:0007669"/>
    <property type="project" value="UniProtKB-KW"/>
</dbReference>
<sequence>MKINGQYYDALIMSEWHDLIDITGAAAHSLLKSLSDDDISLLVDDFYAYMLDDDDARLFLSNQLVKDRLHATLLNWIRQVLNSSTADLAELIAEQRKVGNIHARIGIPIDLVARGARRVKQSLYSRLRREKMDPALCYDAMRFCSLAMDTAIEVMTTAYSRTHESTTKDQENYRLFSILDNVNVERERQLAALLNWENRFIYNVATGSPAVEIQELKESEFGLWFQHKGRHVFAQVDEVSEITALLGSTDEFIKTFTPDMIAIAEQRYVLLRTVRNRIMKLTSLLSSLFEELAKFENGKDPLTNLLNRRFIPTILRREIALAIRTNTSFVVAMLDIDYFKKINDKYGHDAGDAALKNIAAILYESVRSSDYVFRYGGEEFMLVFVEITENQANLIIDSIRAKIAGRPTYPTAGEKIDLTVSVGLCVFDGHPDYERLIRRADSALYEAKQNGRNRAETYHPKG</sequence>
<dbReference type="GO" id="GO:0046872">
    <property type="term" value="F:metal ion binding"/>
    <property type="evidence" value="ECO:0007669"/>
    <property type="project" value="UniProtKB-KW"/>
</dbReference>
<feature type="domain" description="GGDEF" evidence="14">
    <location>
        <begin position="327"/>
        <end position="460"/>
    </location>
</feature>
<keyword evidence="9" id="KW-0547">Nucleotide-binding</keyword>
<comment type="pathway">
    <text evidence="3">Purine metabolism; 3',5'-cyclic di-GMP biosynthesis.</text>
</comment>
<dbReference type="EMBL" id="SJOI01000001">
    <property type="protein sequence ID" value="TCL02405.1"/>
    <property type="molecule type" value="Genomic_DNA"/>
</dbReference>
<dbReference type="GO" id="GO:0005886">
    <property type="term" value="C:plasma membrane"/>
    <property type="evidence" value="ECO:0007669"/>
    <property type="project" value="TreeGrafter"/>
</dbReference>
<dbReference type="CDD" id="cd14757">
    <property type="entry name" value="GS_EcDosC-like_GGDEF"/>
    <property type="match status" value="1"/>
</dbReference>
<evidence type="ECO:0000256" key="4">
    <source>
        <dbReference type="ARBA" id="ARBA00012528"/>
    </source>
</evidence>
<dbReference type="NCBIfam" id="TIGR00254">
    <property type="entry name" value="GGDEF"/>
    <property type="match status" value="1"/>
</dbReference>
<evidence type="ECO:0000256" key="2">
    <source>
        <dbReference type="ARBA" id="ARBA00001971"/>
    </source>
</evidence>
<dbReference type="PANTHER" id="PTHR45138:SF9">
    <property type="entry name" value="DIGUANYLATE CYCLASE DGCM-RELATED"/>
    <property type="match status" value="1"/>
</dbReference>
<dbReference type="SUPFAM" id="SSF55073">
    <property type="entry name" value="Nucleotide cyclase"/>
    <property type="match status" value="1"/>
</dbReference>
<evidence type="ECO:0000313" key="16">
    <source>
        <dbReference type="Proteomes" id="UP000294555"/>
    </source>
</evidence>
<dbReference type="GO" id="GO:1902201">
    <property type="term" value="P:negative regulation of bacterial-type flagellum-dependent cell motility"/>
    <property type="evidence" value="ECO:0007669"/>
    <property type="project" value="TreeGrafter"/>
</dbReference>
<dbReference type="InterPro" id="IPR000160">
    <property type="entry name" value="GGDEF_dom"/>
</dbReference>
<keyword evidence="16" id="KW-1185">Reference proteome</keyword>
<dbReference type="SUPFAM" id="SSF46458">
    <property type="entry name" value="Globin-like"/>
    <property type="match status" value="1"/>
</dbReference>
<gene>
    <name evidence="15" type="ORF">EZJ58_0419</name>
</gene>
<evidence type="ECO:0000256" key="3">
    <source>
        <dbReference type="ARBA" id="ARBA00004665"/>
    </source>
</evidence>
<keyword evidence="6" id="KW-0349">Heme</keyword>
<dbReference type="Pfam" id="PF00990">
    <property type="entry name" value="GGDEF"/>
    <property type="match status" value="1"/>
</dbReference>
<keyword evidence="8" id="KW-0479">Metal-binding</keyword>
<dbReference type="InterPro" id="IPR050469">
    <property type="entry name" value="Diguanylate_Cyclase"/>
</dbReference>
<dbReference type="RefSeq" id="WP_132921356.1">
    <property type="nucleotide sequence ID" value="NZ_SJOI01000001.1"/>
</dbReference>
<evidence type="ECO:0000256" key="11">
    <source>
        <dbReference type="ARBA" id="ARBA00023004"/>
    </source>
</evidence>
<evidence type="ECO:0000313" key="15">
    <source>
        <dbReference type="EMBL" id="TCL02405.1"/>
    </source>
</evidence>
<dbReference type="InterPro" id="IPR044398">
    <property type="entry name" value="Globin-sensor_dom"/>
</dbReference>
<evidence type="ECO:0000259" key="14">
    <source>
        <dbReference type="PROSITE" id="PS50887"/>
    </source>
</evidence>
<dbReference type="Proteomes" id="UP000294555">
    <property type="component" value="Unassembled WGS sequence"/>
</dbReference>
<reference evidence="15 16" key="1">
    <citation type="submission" date="2019-02" db="EMBL/GenBank/DDBJ databases">
        <title>Investigation of anaerobic lignin degradation for improved lignocellulosic biofuels.</title>
        <authorList>
            <person name="Deangelis K."/>
        </authorList>
    </citation>
    <scope>NUCLEOTIDE SEQUENCE [LARGE SCALE GENOMIC DNA]</scope>
    <source>
        <strain evidence="15 16">159R</strain>
    </source>
</reference>
<dbReference type="Gene3D" id="3.30.70.270">
    <property type="match status" value="1"/>
</dbReference>
<dbReference type="InterPro" id="IPR029787">
    <property type="entry name" value="Nucleotide_cyclase"/>
</dbReference>
<dbReference type="GO" id="GO:0043709">
    <property type="term" value="P:cell adhesion involved in single-species biofilm formation"/>
    <property type="evidence" value="ECO:0007669"/>
    <property type="project" value="TreeGrafter"/>
</dbReference>
<evidence type="ECO:0000256" key="13">
    <source>
        <dbReference type="ARBA" id="ARBA00034247"/>
    </source>
</evidence>
<comment type="caution">
    <text evidence="15">The sequence shown here is derived from an EMBL/GenBank/DDBJ whole genome shotgun (WGS) entry which is preliminary data.</text>
</comment>
<dbReference type="InterPro" id="IPR039435">
    <property type="entry name" value="DosC_GS"/>
</dbReference>
<evidence type="ECO:0000256" key="12">
    <source>
        <dbReference type="ARBA" id="ARBA00029839"/>
    </source>
</evidence>
<evidence type="ECO:0000256" key="1">
    <source>
        <dbReference type="ARBA" id="ARBA00001946"/>
    </source>
</evidence>
<comment type="catalytic activity">
    <reaction evidence="13">
        <text>2 GTP = 3',3'-c-di-GMP + 2 diphosphate</text>
        <dbReference type="Rhea" id="RHEA:24898"/>
        <dbReference type="ChEBI" id="CHEBI:33019"/>
        <dbReference type="ChEBI" id="CHEBI:37565"/>
        <dbReference type="ChEBI" id="CHEBI:58805"/>
        <dbReference type="EC" id="2.7.7.65"/>
    </reaction>
</comment>
<dbReference type="FunFam" id="3.30.70.270:FF:000001">
    <property type="entry name" value="Diguanylate cyclase domain protein"/>
    <property type="match status" value="1"/>
</dbReference>
<dbReference type="GO" id="GO:0020037">
    <property type="term" value="F:heme binding"/>
    <property type="evidence" value="ECO:0007669"/>
    <property type="project" value="InterPro"/>
</dbReference>
<dbReference type="EC" id="2.7.7.65" evidence="4"/>
<dbReference type="InterPro" id="IPR043128">
    <property type="entry name" value="Rev_trsase/Diguanyl_cyclase"/>
</dbReference>
<dbReference type="GO" id="GO:0019825">
    <property type="term" value="F:oxygen binding"/>
    <property type="evidence" value="ECO:0007669"/>
    <property type="project" value="InterPro"/>
</dbReference>
<keyword evidence="7" id="KW-0808">Transferase</keyword>
<comment type="cofactor">
    <cofactor evidence="2">
        <name>heme</name>
        <dbReference type="ChEBI" id="CHEBI:30413"/>
    </cofactor>
</comment>
<accession>A0A4R1N5C9</accession>
<dbReference type="Gene3D" id="1.10.490.10">
    <property type="entry name" value="Globins"/>
    <property type="match status" value="1"/>
</dbReference>
<proteinExistence type="predicted"/>
<keyword evidence="10" id="KW-0460">Magnesium</keyword>
<evidence type="ECO:0000256" key="9">
    <source>
        <dbReference type="ARBA" id="ARBA00022741"/>
    </source>
</evidence>
<evidence type="ECO:0000256" key="10">
    <source>
        <dbReference type="ARBA" id="ARBA00022842"/>
    </source>
</evidence>
<dbReference type="InterPro" id="IPR048442">
    <property type="entry name" value="DosC_2nd"/>
</dbReference>
<dbReference type="PANTHER" id="PTHR45138">
    <property type="entry name" value="REGULATORY COMPONENTS OF SENSORY TRANSDUCTION SYSTEM"/>
    <property type="match status" value="1"/>
</dbReference>